<evidence type="ECO:0000313" key="12">
    <source>
        <dbReference type="EMBL" id="KAF1015876.1"/>
    </source>
</evidence>
<comment type="catalytic activity">
    <reaction evidence="8 9">
        <text>(1S,2R)-1-C-(indol-3-yl)glycerol 3-phosphate + L-serine = D-glyceraldehyde 3-phosphate + L-tryptophan + H2O</text>
        <dbReference type="Rhea" id="RHEA:10532"/>
        <dbReference type="ChEBI" id="CHEBI:15377"/>
        <dbReference type="ChEBI" id="CHEBI:33384"/>
        <dbReference type="ChEBI" id="CHEBI:57912"/>
        <dbReference type="ChEBI" id="CHEBI:58866"/>
        <dbReference type="ChEBI" id="CHEBI:59776"/>
        <dbReference type="EC" id="4.2.1.20"/>
    </reaction>
</comment>
<organism evidence="12 13">
    <name type="scientific">Stenotrophomonas maltophilia</name>
    <name type="common">Pseudomonas maltophilia</name>
    <name type="synonym">Xanthomonas maltophilia</name>
    <dbReference type="NCBI Taxonomy" id="40324"/>
    <lineage>
        <taxon>Bacteria</taxon>
        <taxon>Pseudomonadati</taxon>
        <taxon>Pseudomonadota</taxon>
        <taxon>Gammaproteobacteria</taxon>
        <taxon>Lysobacterales</taxon>
        <taxon>Lysobacteraceae</taxon>
        <taxon>Stenotrophomonas</taxon>
        <taxon>Stenotrophomonas maltophilia group</taxon>
    </lineage>
</organism>
<evidence type="ECO:0000256" key="11">
    <source>
        <dbReference type="SAM" id="MobiDB-lite"/>
    </source>
</evidence>
<dbReference type="AlphaFoldDB" id="A0A7V8FHI3"/>
<feature type="active site" description="Proton acceptor" evidence="9">
    <location>
        <position position="74"/>
    </location>
</feature>
<feature type="compositionally biased region" description="Basic and acidic residues" evidence="11">
    <location>
        <begin position="320"/>
        <end position="329"/>
    </location>
</feature>
<dbReference type="EC" id="4.2.1.20" evidence="9"/>
<evidence type="ECO:0000256" key="8">
    <source>
        <dbReference type="ARBA" id="ARBA00049047"/>
    </source>
</evidence>
<evidence type="ECO:0000256" key="2">
    <source>
        <dbReference type="ARBA" id="ARBA00004733"/>
    </source>
</evidence>
<comment type="function">
    <text evidence="1 9">The alpha subunit is responsible for the aldol cleavage of indoleglycerol phosphate to indole and glyceraldehyde 3-phosphate.</text>
</comment>
<dbReference type="InterPro" id="IPR011060">
    <property type="entry name" value="RibuloseP-bd_barrel"/>
</dbReference>
<comment type="subunit">
    <text evidence="3 9">Tetramer of two alpha and two beta chains.</text>
</comment>
<dbReference type="PANTHER" id="PTHR43406:SF1">
    <property type="entry name" value="TRYPTOPHAN SYNTHASE ALPHA CHAIN, CHLOROPLASTIC"/>
    <property type="match status" value="1"/>
</dbReference>
<sequence>MAPLNRVKGVPEMSVDRIDACFARLRAAGRKALIPFVTAGDPSLEATVPVLHALVDAGADVLELGVPFSDPMADGPTIQRSSERALARGAGLRYVLQTVASFRERDSSTPVVLMGYLNPVEIHGYAAFAKAAVAAGVDGVLLVDLPPEEAGEAQQAFDEAGLALVLLASPTTSEARADKLLALARGYLYYVSFAGVTGASERLDSDAANARLQALRQRATVPVAAGFGIKDAASAAAMATQADGVVVGSALVAALADAGSADEAAQRAGAFLAPLRQALPARRCRAKRTSQHGFSAGPGPARGARAAEAELYCRPLRPSGRPERKFRPA</sequence>
<dbReference type="Pfam" id="PF00290">
    <property type="entry name" value="Trp_syntA"/>
    <property type="match status" value="1"/>
</dbReference>
<dbReference type="UniPathway" id="UPA00035">
    <property type="reaction ID" value="UER00044"/>
</dbReference>
<keyword evidence="6 9" id="KW-0057">Aromatic amino acid biosynthesis</keyword>
<dbReference type="PANTHER" id="PTHR43406">
    <property type="entry name" value="TRYPTOPHAN SYNTHASE, ALPHA CHAIN"/>
    <property type="match status" value="1"/>
</dbReference>
<dbReference type="InterPro" id="IPR013785">
    <property type="entry name" value="Aldolase_TIM"/>
</dbReference>
<comment type="caution">
    <text evidence="12">The sequence shown here is derived from an EMBL/GenBank/DDBJ whole genome shotgun (WGS) entry which is preliminary data.</text>
</comment>
<evidence type="ECO:0000256" key="10">
    <source>
        <dbReference type="RuleBase" id="RU003662"/>
    </source>
</evidence>
<keyword evidence="7 9" id="KW-0456">Lyase</keyword>
<comment type="similarity">
    <text evidence="9 10">Belongs to the TrpA family.</text>
</comment>
<keyword evidence="5 9" id="KW-0822">Tryptophan biosynthesis</keyword>
<comment type="pathway">
    <text evidence="2 9">Amino-acid biosynthesis; L-tryptophan biosynthesis; L-tryptophan from chorismate: step 5/5.</text>
</comment>
<feature type="compositionally biased region" description="Low complexity" evidence="11">
    <location>
        <begin position="297"/>
        <end position="310"/>
    </location>
</feature>
<name>A0A7V8FHI3_STEMA</name>
<dbReference type="InterPro" id="IPR002028">
    <property type="entry name" value="Trp_synthase_suA"/>
</dbReference>
<evidence type="ECO:0000256" key="7">
    <source>
        <dbReference type="ARBA" id="ARBA00023239"/>
    </source>
</evidence>
<evidence type="ECO:0000256" key="9">
    <source>
        <dbReference type="HAMAP-Rule" id="MF_00131"/>
    </source>
</evidence>
<protein>
    <recommendedName>
        <fullName evidence="9">Tryptophan synthase alpha chain</fullName>
        <ecNumber evidence="9">4.2.1.20</ecNumber>
    </recommendedName>
</protein>
<dbReference type="NCBIfam" id="TIGR00262">
    <property type="entry name" value="trpA"/>
    <property type="match status" value="1"/>
</dbReference>
<keyword evidence="4 9" id="KW-0028">Amino-acid biosynthesis</keyword>
<gene>
    <name evidence="9 12" type="primary">trpA</name>
    <name evidence="12" type="ORF">GAK31_01359</name>
</gene>
<evidence type="ECO:0000256" key="4">
    <source>
        <dbReference type="ARBA" id="ARBA00022605"/>
    </source>
</evidence>
<reference evidence="13" key="1">
    <citation type="journal article" date="2020" name="MBio">
        <title>Horizontal gene transfer to a defensive symbiont with a reduced genome amongst a multipartite beetle microbiome.</title>
        <authorList>
            <person name="Waterworth S.C."/>
            <person name="Florez L.V."/>
            <person name="Rees E.R."/>
            <person name="Hertweck C."/>
            <person name="Kaltenpoth M."/>
            <person name="Kwan J.C."/>
        </authorList>
    </citation>
    <scope>NUCLEOTIDE SEQUENCE [LARGE SCALE GENOMIC DNA]</scope>
</reference>
<evidence type="ECO:0000313" key="13">
    <source>
        <dbReference type="Proteomes" id="UP000487117"/>
    </source>
</evidence>
<evidence type="ECO:0000256" key="1">
    <source>
        <dbReference type="ARBA" id="ARBA00003365"/>
    </source>
</evidence>
<dbReference type="GO" id="GO:0004834">
    <property type="term" value="F:tryptophan synthase activity"/>
    <property type="evidence" value="ECO:0007669"/>
    <property type="project" value="UniProtKB-UniRule"/>
</dbReference>
<dbReference type="Gene3D" id="3.20.20.70">
    <property type="entry name" value="Aldolase class I"/>
    <property type="match status" value="1"/>
</dbReference>
<evidence type="ECO:0000256" key="5">
    <source>
        <dbReference type="ARBA" id="ARBA00022822"/>
    </source>
</evidence>
<evidence type="ECO:0000256" key="6">
    <source>
        <dbReference type="ARBA" id="ARBA00023141"/>
    </source>
</evidence>
<dbReference type="FunFam" id="3.20.20.70:FF:000037">
    <property type="entry name" value="Tryptophan synthase alpha chain"/>
    <property type="match status" value="1"/>
</dbReference>
<dbReference type="InterPro" id="IPR018204">
    <property type="entry name" value="Trp_synthase_alpha_AS"/>
</dbReference>
<dbReference type="CDD" id="cd04724">
    <property type="entry name" value="Tryptophan_synthase_alpha"/>
    <property type="match status" value="1"/>
</dbReference>
<proteinExistence type="inferred from homology"/>
<feature type="active site" description="Proton acceptor" evidence="9">
    <location>
        <position position="63"/>
    </location>
</feature>
<evidence type="ECO:0000256" key="3">
    <source>
        <dbReference type="ARBA" id="ARBA00011270"/>
    </source>
</evidence>
<feature type="region of interest" description="Disordered" evidence="11">
    <location>
        <begin position="288"/>
        <end position="329"/>
    </location>
</feature>
<dbReference type="GO" id="GO:0005829">
    <property type="term" value="C:cytosol"/>
    <property type="evidence" value="ECO:0007669"/>
    <property type="project" value="TreeGrafter"/>
</dbReference>
<dbReference type="Proteomes" id="UP000487117">
    <property type="component" value="Unassembled WGS sequence"/>
</dbReference>
<dbReference type="HAMAP" id="MF_00131">
    <property type="entry name" value="Trp_synth_alpha"/>
    <property type="match status" value="1"/>
</dbReference>
<dbReference type="EMBL" id="WNDS01000002">
    <property type="protein sequence ID" value="KAF1015876.1"/>
    <property type="molecule type" value="Genomic_DNA"/>
</dbReference>
<accession>A0A7V8FHI3</accession>
<dbReference type="PROSITE" id="PS00167">
    <property type="entry name" value="TRP_SYNTHASE_ALPHA"/>
    <property type="match status" value="1"/>
</dbReference>
<dbReference type="SUPFAM" id="SSF51366">
    <property type="entry name" value="Ribulose-phoshate binding barrel"/>
    <property type="match status" value="1"/>
</dbReference>